<reference evidence="7" key="1">
    <citation type="submission" date="2022-11" db="UniProtKB">
        <authorList>
            <consortium name="WormBaseParasite"/>
        </authorList>
    </citation>
    <scope>IDENTIFICATION</scope>
</reference>
<feature type="compositionally biased region" description="Basic and acidic residues" evidence="3">
    <location>
        <begin position="190"/>
        <end position="199"/>
    </location>
</feature>
<dbReference type="Gene3D" id="1.25.40.90">
    <property type="match status" value="1"/>
</dbReference>
<feature type="compositionally biased region" description="Basic and acidic residues" evidence="3">
    <location>
        <begin position="429"/>
        <end position="438"/>
    </location>
</feature>
<feature type="compositionally biased region" description="Polar residues" evidence="3">
    <location>
        <begin position="208"/>
        <end position="228"/>
    </location>
</feature>
<protein>
    <submittedName>
        <fullName evidence="7">Splicing factor, arginine/serine-rich 15</fullName>
    </submittedName>
</protein>
<dbReference type="InterPro" id="IPR000504">
    <property type="entry name" value="RRM_dom"/>
</dbReference>
<dbReference type="WBParaSite" id="nRc.2.0.1.t10621-RA">
    <property type="protein sequence ID" value="nRc.2.0.1.t10621-RA"/>
    <property type="gene ID" value="nRc.2.0.1.g10621"/>
</dbReference>
<feature type="compositionally biased region" description="Pro residues" evidence="3">
    <location>
        <begin position="402"/>
        <end position="411"/>
    </location>
</feature>
<feature type="compositionally biased region" description="Acidic residues" evidence="3">
    <location>
        <begin position="289"/>
        <end position="308"/>
    </location>
</feature>
<keyword evidence="6" id="KW-1185">Reference proteome</keyword>
<feature type="region of interest" description="Disordered" evidence="3">
    <location>
        <begin position="256"/>
        <end position="323"/>
    </location>
</feature>
<name>A0A915IBJ0_ROMCU</name>
<feature type="compositionally biased region" description="Polar residues" evidence="3">
    <location>
        <begin position="417"/>
        <end position="427"/>
    </location>
</feature>
<dbReference type="Gene3D" id="3.30.70.330">
    <property type="match status" value="1"/>
</dbReference>
<dbReference type="GO" id="GO:0005634">
    <property type="term" value="C:nucleus"/>
    <property type="evidence" value="ECO:0007669"/>
    <property type="project" value="TreeGrafter"/>
</dbReference>
<sequence length="711" mass="79416">MQYWLTKGKTWPLLQKIALRNLRPLKANMMSNEDAEILKQFSQELASLYDSKPPVSKAKMVQLTKSAMKGIKFYKHVVMAVEKFIHRCKPEYKLPGLYVIDSIVRQSRHQFGTDKDVFAPRFCKNLENTLQVAASLCADEDRAKVVRIMNLWLENNVFPEETISPILADFKSMDVTVIPAAEEQSIALEKAKSRSENKTSKNIPEAPTPSSNPEKLSKITTGEKTTLQSKKENNNNNEQEKTEFLQQIQKLTSSLINQQKSSGGKKSKTGSGGDSDRKLTKKILSQYDYSDDDGDEVEELEEDGDDSIGEVSPDKLNAGQNDSDLSLNFAHAAQNLLNNPQILHQIQKMQQTITRTNSNDESAAVNAAAPPPPPVPAPTATFDFRGHANAASNKPVFDNQAYPPPAEPLPPGFDSSGGCSTTMSSAATIREDRDERRRVSAPNEESTSSSTTRHSGDRDRRKRSSRDRSRSRSRDRKRKHRSRSRSKSPATAYSKRHKSTTSVNNNNGENASSKKDDDRGDRDRDRELYSRTLWFGKIPQSCEPDELKEILKDYGEPVSIDLIPPRGCAYVVMPDRKTAYKVLDSRRDLKLQNRILKKAWAMGKGVKNDFEEDWDADNGVTHIPWDRLRSAQPAHVDFLSLWVDGGTLDVESLPDDLKPFYDEKGRIAAAVVRPSGGSVAMPPICPPGMFPTMMPPPGFPAHLAMAQQSKS</sequence>
<dbReference type="Proteomes" id="UP000887565">
    <property type="component" value="Unplaced"/>
</dbReference>
<feature type="domain" description="RRM" evidence="4">
    <location>
        <begin position="531"/>
        <end position="613"/>
    </location>
</feature>
<dbReference type="InterPro" id="IPR008942">
    <property type="entry name" value="ENTH_VHS"/>
</dbReference>
<evidence type="ECO:0000313" key="7">
    <source>
        <dbReference type="WBParaSite" id="nRc.2.0.1.t10621-RA"/>
    </source>
</evidence>
<evidence type="ECO:0000313" key="6">
    <source>
        <dbReference type="Proteomes" id="UP000887565"/>
    </source>
</evidence>
<dbReference type="SMART" id="SM00582">
    <property type="entry name" value="RPR"/>
    <property type="match status" value="1"/>
</dbReference>
<dbReference type="PROSITE" id="PS50102">
    <property type="entry name" value="RRM"/>
    <property type="match status" value="1"/>
</dbReference>
<feature type="compositionally biased region" description="Basic and acidic residues" evidence="3">
    <location>
        <begin position="512"/>
        <end position="523"/>
    </location>
</feature>
<dbReference type="InterPro" id="IPR006569">
    <property type="entry name" value="CID_dom"/>
</dbReference>
<dbReference type="InterPro" id="IPR012677">
    <property type="entry name" value="Nucleotide-bd_a/b_plait_sf"/>
</dbReference>
<evidence type="ECO:0000256" key="3">
    <source>
        <dbReference type="SAM" id="MobiDB-lite"/>
    </source>
</evidence>
<dbReference type="FunFam" id="1.25.40.90:FF:000004">
    <property type="entry name" value="splicing factor, arginine/serine-rich 15"/>
    <property type="match status" value="1"/>
</dbReference>
<organism evidence="6 7">
    <name type="scientific">Romanomermis culicivorax</name>
    <name type="common">Nematode worm</name>
    <dbReference type="NCBI Taxonomy" id="13658"/>
    <lineage>
        <taxon>Eukaryota</taxon>
        <taxon>Metazoa</taxon>
        <taxon>Ecdysozoa</taxon>
        <taxon>Nematoda</taxon>
        <taxon>Enoplea</taxon>
        <taxon>Dorylaimia</taxon>
        <taxon>Mermithida</taxon>
        <taxon>Mermithoidea</taxon>
        <taxon>Mermithidae</taxon>
        <taxon>Romanomermis</taxon>
    </lineage>
</organism>
<evidence type="ECO:0000259" key="5">
    <source>
        <dbReference type="PROSITE" id="PS51391"/>
    </source>
</evidence>
<dbReference type="PANTHER" id="PTHR23140:SF4">
    <property type="entry name" value="PROTEIN CBR-NRD-1"/>
    <property type="match status" value="1"/>
</dbReference>
<dbReference type="AlphaFoldDB" id="A0A915IBJ0"/>
<proteinExistence type="predicted"/>
<evidence type="ECO:0000259" key="4">
    <source>
        <dbReference type="PROSITE" id="PS50102"/>
    </source>
</evidence>
<dbReference type="PROSITE" id="PS51391">
    <property type="entry name" value="CID"/>
    <property type="match status" value="1"/>
</dbReference>
<dbReference type="OMA" id="WDNNAMV"/>
<accession>A0A915IBJ0</accession>
<feature type="compositionally biased region" description="Basic and acidic residues" evidence="3">
    <location>
        <begin position="229"/>
        <end position="243"/>
    </location>
</feature>
<dbReference type="Pfam" id="PF00076">
    <property type="entry name" value="RRM_1"/>
    <property type="match status" value="1"/>
</dbReference>
<feature type="region of interest" description="Disordered" evidence="3">
    <location>
        <begin position="190"/>
        <end position="244"/>
    </location>
</feature>
<dbReference type="SUPFAM" id="SSF48464">
    <property type="entry name" value="ENTH/VHS domain"/>
    <property type="match status" value="1"/>
</dbReference>
<feature type="compositionally biased region" description="Polar residues" evidence="3">
    <location>
        <begin position="348"/>
        <end position="361"/>
    </location>
</feature>
<dbReference type="CDD" id="cd16983">
    <property type="entry name" value="CID_SCAF8_like"/>
    <property type="match status" value="1"/>
</dbReference>
<dbReference type="PANTHER" id="PTHR23140">
    <property type="entry name" value="RNA PROCESSING PROTEIN LD23810P"/>
    <property type="match status" value="1"/>
</dbReference>
<dbReference type="SUPFAM" id="SSF54928">
    <property type="entry name" value="RNA-binding domain, RBD"/>
    <property type="match status" value="1"/>
</dbReference>
<dbReference type="GO" id="GO:0003723">
    <property type="term" value="F:RNA binding"/>
    <property type="evidence" value="ECO:0007669"/>
    <property type="project" value="UniProtKB-UniRule"/>
</dbReference>
<dbReference type="SMART" id="SM00360">
    <property type="entry name" value="RRM"/>
    <property type="match status" value="1"/>
</dbReference>
<dbReference type="InterPro" id="IPR035979">
    <property type="entry name" value="RBD_domain_sf"/>
</dbReference>
<evidence type="ECO:0000256" key="2">
    <source>
        <dbReference type="PROSITE-ProRule" id="PRU00176"/>
    </source>
</evidence>
<feature type="region of interest" description="Disordered" evidence="3">
    <location>
        <begin position="348"/>
        <end position="523"/>
    </location>
</feature>
<dbReference type="Pfam" id="PF04818">
    <property type="entry name" value="CID"/>
    <property type="match status" value="1"/>
</dbReference>
<evidence type="ECO:0000256" key="1">
    <source>
        <dbReference type="ARBA" id="ARBA00022884"/>
    </source>
</evidence>
<feature type="compositionally biased region" description="Basic residues" evidence="3">
    <location>
        <begin position="473"/>
        <end position="486"/>
    </location>
</feature>
<feature type="compositionally biased region" description="Polar residues" evidence="3">
    <location>
        <begin position="500"/>
        <end position="511"/>
    </location>
</feature>
<keyword evidence="1 2" id="KW-0694">RNA-binding</keyword>
<feature type="domain" description="CID" evidence="5">
    <location>
        <begin position="33"/>
        <end position="174"/>
    </location>
</feature>
<dbReference type="InterPro" id="IPR051485">
    <property type="entry name" value="SR-CTD_assoc_factor"/>
</dbReference>